<dbReference type="Pfam" id="PF00313">
    <property type="entry name" value="CSD"/>
    <property type="match status" value="1"/>
</dbReference>
<feature type="compositionally biased region" description="Basic residues" evidence="6">
    <location>
        <begin position="813"/>
        <end position="826"/>
    </location>
</feature>
<dbReference type="Proteomes" id="UP000285060">
    <property type="component" value="Unassembled WGS sequence"/>
</dbReference>
<evidence type="ECO:0000256" key="4">
    <source>
        <dbReference type="ARBA" id="ARBA00022884"/>
    </source>
</evidence>
<comment type="caution">
    <text evidence="8">The sequence shown here is derived from an EMBL/GenBank/DDBJ whole genome shotgun (WGS) entry which is preliminary data.</text>
</comment>
<feature type="region of interest" description="Disordered" evidence="6">
    <location>
        <begin position="16"/>
        <end position="108"/>
    </location>
</feature>
<feature type="region of interest" description="Disordered" evidence="6">
    <location>
        <begin position="813"/>
        <end position="833"/>
    </location>
</feature>
<dbReference type="GO" id="GO:0003723">
    <property type="term" value="F:RNA binding"/>
    <property type="evidence" value="ECO:0007669"/>
    <property type="project" value="UniProtKB-KW"/>
</dbReference>
<keyword evidence="3" id="KW-0677">Repeat</keyword>
<feature type="domain" description="CSD" evidence="7">
    <location>
        <begin position="728"/>
        <end position="791"/>
    </location>
</feature>
<comment type="subcellular location">
    <subcellularLocation>
        <location evidence="1">Cytoplasm</location>
    </subcellularLocation>
</comment>
<name>A0A3R6YAF5_9STRA</name>
<feature type="domain" description="CSD" evidence="7">
    <location>
        <begin position="463"/>
        <end position="536"/>
    </location>
</feature>
<dbReference type="PROSITE" id="PS51857">
    <property type="entry name" value="CSD_2"/>
    <property type="match status" value="2"/>
</dbReference>
<comment type="similarity">
    <text evidence="5">Belongs to the UNR family.</text>
</comment>
<dbReference type="SMART" id="SM00357">
    <property type="entry name" value="CSP"/>
    <property type="match status" value="2"/>
</dbReference>
<feature type="region of interest" description="Disordered" evidence="6">
    <location>
        <begin position="155"/>
        <end position="175"/>
    </location>
</feature>
<evidence type="ECO:0000256" key="5">
    <source>
        <dbReference type="ARBA" id="ARBA00044751"/>
    </source>
</evidence>
<gene>
    <name evidence="8" type="ORF">DYB32_003927</name>
</gene>
<feature type="compositionally biased region" description="Low complexity" evidence="6">
    <location>
        <begin position="74"/>
        <end position="84"/>
    </location>
</feature>
<dbReference type="InterPro" id="IPR002059">
    <property type="entry name" value="CSP_DNA-bd"/>
</dbReference>
<keyword evidence="4" id="KW-0694">RNA-binding</keyword>
<feature type="compositionally biased region" description="Basic and acidic residues" evidence="6">
    <location>
        <begin position="377"/>
        <end position="390"/>
    </location>
</feature>
<dbReference type="SUPFAM" id="SSF50249">
    <property type="entry name" value="Nucleic acid-binding proteins"/>
    <property type="match status" value="2"/>
</dbReference>
<dbReference type="PANTHER" id="PTHR12913:SF1">
    <property type="entry name" value="COLD SHOCK DOMAIN-CONTAINING PROTEIN E1"/>
    <property type="match status" value="1"/>
</dbReference>
<feature type="compositionally biased region" description="Basic residues" evidence="6">
    <location>
        <begin position="157"/>
        <end position="167"/>
    </location>
</feature>
<dbReference type="PANTHER" id="PTHR12913">
    <property type="entry name" value="UNR PROTEIN N-RAS UPSTREAM GENE PROTEIN"/>
    <property type="match status" value="1"/>
</dbReference>
<dbReference type="VEuPathDB" id="FungiDB:H310_03823"/>
<dbReference type="InterPro" id="IPR011129">
    <property type="entry name" value="CSD"/>
</dbReference>
<evidence type="ECO:0000313" key="9">
    <source>
        <dbReference type="Proteomes" id="UP000285060"/>
    </source>
</evidence>
<evidence type="ECO:0000256" key="6">
    <source>
        <dbReference type="SAM" id="MobiDB-lite"/>
    </source>
</evidence>
<evidence type="ECO:0000256" key="1">
    <source>
        <dbReference type="ARBA" id="ARBA00004496"/>
    </source>
</evidence>
<protein>
    <recommendedName>
        <fullName evidence="7">CSD domain-containing protein</fullName>
    </recommendedName>
</protein>
<keyword evidence="2" id="KW-0963">Cytoplasm</keyword>
<evidence type="ECO:0000313" key="8">
    <source>
        <dbReference type="EMBL" id="RHY30911.1"/>
    </source>
</evidence>
<sequence length="994" mass="107593">MAFWSGAIMFRQPQSGNWADACDEDDERVPLHQPPSAPQSIDEHYSSKVDQQPASRSATTTKAPAASNYWQTRAQQQQAVQPAPSSHANNSSFRRGDDGGQSYDRRDFRDELSFEVTVNPRNGKESATRIQRLPKGTIVLEDVADEVTHGVVTKSLPPKHKQSHHFQHSSTRQAADATGTIDVLVPLASTTDDAAVAAPTPLRKPIVRFNAESFPALSHPPRVGDDVQFRIAIHRQTGLKRAVDLTVTLSAAAKRDAAIEAALTSLERETGVVTSIKGHTGTIMCLRRPQDATFAISKEDKGVIAEGDSVSFFIVPDDLLGSDADRDSSLGNAGNGLKSSGRRLLTAIRLEKTDVPVVFEAIVATNVEGTMVVPPKDLSRTHGYHHDSKQRGNSSSVGQIQPIVAEPATADSNAVPSIQVQWSEVSYPAKAGDIVTFDVMEDFRRGTKFAVQVKWRELHPDGREVGIVSSLKDDFGFIKCVDRHGDAYFRVADVVPAGASSHLALRQGVEVSFDVVPNHKQGGGKPDGIRAARVQVLPKHTIVWEVVVHPETKGIVTAVPVSSSYHRKTDGQHSATNHGSNADGRISFTTATCPLDPFPALRRELQTLFDVEQAPDVVELVLKQLTPSQRSAVTLYAKLVGLVTPDDAKSGRDIKVVLPAHSNRPNWTAAVEAHDAEAEFSSESVQDVRYEPHVGDEVTCSIVRTKRGQHLVAKTIVAIKTSLKAALSGEGWVTLVKSEGYGFIESTDGDSVFFHVTDIADKGSKLREGDEVQFAVKHGADRKKKAVNIVKVPPGTLPPKEVRTVEVVVVRASHRQKASGNSHKKQTPQSTAGKLKIRAMHADGTAVDAIDEKDDHDDLDMARHGWMYHVEDQVDPAVVLRPGDVVTCQVVGKSKQATQVALVSSVAKKGVVELVNVNGGTIVVIADDADSGNAEERVTYLNKSLLWHGGHHGALGMGDKVEFAIAQPHGDKPAMATYIVRLEVCHGIQTNRME</sequence>
<dbReference type="EMBL" id="QUSY01000263">
    <property type="protein sequence ID" value="RHY30911.1"/>
    <property type="molecule type" value="Genomic_DNA"/>
</dbReference>
<dbReference type="InterPro" id="IPR012340">
    <property type="entry name" value="NA-bd_OB-fold"/>
</dbReference>
<feature type="compositionally biased region" description="Polar residues" evidence="6">
    <location>
        <begin position="48"/>
        <end position="73"/>
    </location>
</feature>
<proteinExistence type="inferred from homology"/>
<feature type="region of interest" description="Disordered" evidence="6">
    <location>
        <begin position="374"/>
        <end position="397"/>
    </location>
</feature>
<keyword evidence="9" id="KW-1185">Reference proteome</keyword>
<dbReference type="Gene3D" id="2.40.50.140">
    <property type="entry name" value="Nucleic acid-binding proteins"/>
    <property type="match status" value="3"/>
</dbReference>
<evidence type="ECO:0000256" key="2">
    <source>
        <dbReference type="ARBA" id="ARBA00022490"/>
    </source>
</evidence>
<dbReference type="GO" id="GO:0005737">
    <property type="term" value="C:cytoplasm"/>
    <property type="evidence" value="ECO:0007669"/>
    <property type="project" value="UniProtKB-SubCell"/>
</dbReference>
<evidence type="ECO:0000256" key="3">
    <source>
        <dbReference type="ARBA" id="ARBA00022737"/>
    </source>
</evidence>
<organism evidence="8 9">
    <name type="scientific">Aphanomyces invadans</name>
    <dbReference type="NCBI Taxonomy" id="157072"/>
    <lineage>
        <taxon>Eukaryota</taxon>
        <taxon>Sar</taxon>
        <taxon>Stramenopiles</taxon>
        <taxon>Oomycota</taxon>
        <taxon>Saprolegniomycetes</taxon>
        <taxon>Saprolegniales</taxon>
        <taxon>Verrucalvaceae</taxon>
        <taxon>Aphanomyces</taxon>
    </lineage>
</organism>
<evidence type="ECO:0000259" key="7">
    <source>
        <dbReference type="PROSITE" id="PS51857"/>
    </source>
</evidence>
<reference evidence="8 9" key="1">
    <citation type="submission" date="2018-08" db="EMBL/GenBank/DDBJ databases">
        <title>Aphanomyces genome sequencing and annotation.</title>
        <authorList>
            <person name="Minardi D."/>
            <person name="Oidtmann B."/>
            <person name="Van Der Giezen M."/>
            <person name="Studholme D.J."/>
        </authorList>
    </citation>
    <scope>NUCLEOTIDE SEQUENCE [LARGE SCALE GENOMIC DNA]</scope>
    <source>
        <strain evidence="8 9">NJM0002</strain>
    </source>
</reference>
<feature type="compositionally biased region" description="Basic and acidic residues" evidence="6">
    <location>
        <begin position="94"/>
        <end position="108"/>
    </location>
</feature>
<dbReference type="AlphaFoldDB" id="A0A3R6YAF5"/>
<accession>A0A3R6YAF5</accession>